<sequence>MAARASRLENQDAIDAAIVAMLADSKEARAGITEVHFLPFNPTDKGTALTYLDKAGKMHRVSKGAPEQILNLAWNKSDIEKRAHTVIEKFAERGLRSLAVARQYFFLTTLFALLSQGDQLAIAKETGRRLGMGSNMYPSSSLLGENKNGLDASLQIDELIENADGFAGIFPGNVGYELALQFANGWFANPQSEHDSYHFIFGTMVCLLLESKCKGLAVVITDWNTRRSKVGMDHVRIHPKFLHSNATSHKWALGDGNGFKTSTMRLGADVIVFTRCCGKDGKRLVVVIFFSLSTKKNKRGKKCQIG</sequence>
<dbReference type="PANTHER" id="PTHR42861">
    <property type="entry name" value="CALCIUM-TRANSPORTING ATPASE"/>
    <property type="match status" value="1"/>
</dbReference>
<dbReference type="GO" id="GO:0005524">
    <property type="term" value="F:ATP binding"/>
    <property type="evidence" value="ECO:0007669"/>
    <property type="project" value="UniProtKB-KW"/>
</dbReference>
<dbReference type="Gene3D" id="3.40.50.1000">
    <property type="entry name" value="HAD superfamily/HAD-like"/>
    <property type="match status" value="1"/>
</dbReference>
<comment type="similarity">
    <text evidence="2">Belongs to the cation transport ATPase (P-type) (TC 3.A.3) family. Type IIIA subfamily.</text>
</comment>
<comment type="subcellular location">
    <subcellularLocation>
        <location evidence="1">Membrane</location>
        <topology evidence="1">Multi-pass membrane protein</topology>
    </subcellularLocation>
</comment>
<dbReference type="STRING" id="74649.A0A2P6RXX3"/>
<protein>
    <recommendedName>
        <fullName evidence="3">P-type H(+)-exporting transporter</fullName>
        <ecNumber evidence="3">7.1.2.1</ecNumber>
    </recommendedName>
</protein>
<accession>A0A2P6RXX3</accession>
<keyword evidence="10" id="KW-0472">Membrane</keyword>
<keyword evidence="4" id="KW-0812">Transmembrane</keyword>
<dbReference type="GO" id="GO:0008553">
    <property type="term" value="F:P-type proton-exporting transporter activity"/>
    <property type="evidence" value="ECO:0007669"/>
    <property type="project" value="UniProtKB-EC"/>
</dbReference>
<dbReference type="SUPFAM" id="SSF81660">
    <property type="entry name" value="Metal cation-transporting ATPase, ATP-binding domain N"/>
    <property type="match status" value="1"/>
</dbReference>
<evidence type="ECO:0000256" key="1">
    <source>
        <dbReference type="ARBA" id="ARBA00004141"/>
    </source>
</evidence>
<keyword evidence="11" id="KW-0378">Hydrolase</keyword>
<evidence type="ECO:0000256" key="10">
    <source>
        <dbReference type="ARBA" id="ARBA00023136"/>
    </source>
</evidence>
<evidence type="ECO:0000256" key="7">
    <source>
        <dbReference type="ARBA" id="ARBA00022842"/>
    </source>
</evidence>
<keyword evidence="5" id="KW-0547">Nucleotide-binding</keyword>
<comment type="caution">
    <text evidence="11">The sequence shown here is derived from an EMBL/GenBank/DDBJ whole genome shotgun (WGS) entry which is preliminary data.</text>
</comment>
<dbReference type="InterPro" id="IPR023299">
    <property type="entry name" value="ATPase_P-typ_cyto_dom_N"/>
</dbReference>
<dbReference type="Proteomes" id="UP000238479">
    <property type="component" value="Chromosome 2"/>
</dbReference>
<dbReference type="EMBL" id="PDCK01000040">
    <property type="protein sequence ID" value="PRQ51277.1"/>
    <property type="molecule type" value="Genomic_DNA"/>
</dbReference>
<keyword evidence="12" id="KW-1185">Reference proteome</keyword>
<evidence type="ECO:0000256" key="4">
    <source>
        <dbReference type="ARBA" id="ARBA00022692"/>
    </source>
</evidence>
<proteinExistence type="inferred from homology"/>
<dbReference type="EC" id="7.1.2.1" evidence="3"/>
<name>A0A2P6RXX3_ROSCH</name>
<evidence type="ECO:0000256" key="5">
    <source>
        <dbReference type="ARBA" id="ARBA00022741"/>
    </source>
</evidence>
<evidence type="ECO:0000313" key="11">
    <source>
        <dbReference type="EMBL" id="PRQ51277.1"/>
    </source>
</evidence>
<keyword evidence="6" id="KW-0067">ATP-binding</keyword>
<reference evidence="11 12" key="1">
    <citation type="journal article" date="2018" name="Nat. Genet.">
        <title>The Rosa genome provides new insights in the design of modern roses.</title>
        <authorList>
            <person name="Bendahmane M."/>
        </authorList>
    </citation>
    <scope>NUCLEOTIDE SEQUENCE [LARGE SCALE GENOMIC DNA]</scope>
    <source>
        <strain evidence="12">cv. Old Blush</strain>
    </source>
</reference>
<dbReference type="Gene3D" id="3.40.1110.10">
    <property type="entry name" value="Calcium-transporting ATPase, cytoplasmic domain N"/>
    <property type="match status" value="1"/>
</dbReference>
<keyword evidence="8" id="KW-1278">Translocase</keyword>
<evidence type="ECO:0000256" key="2">
    <source>
        <dbReference type="ARBA" id="ARBA00008804"/>
    </source>
</evidence>
<evidence type="ECO:0000256" key="6">
    <source>
        <dbReference type="ARBA" id="ARBA00022840"/>
    </source>
</evidence>
<dbReference type="GO" id="GO:0016787">
    <property type="term" value="F:hydrolase activity"/>
    <property type="evidence" value="ECO:0007669"/>
    <property type="project" value="UniProtKB-KW"/>
</dbReference>
<organism evidence="11 12">
    <name type="scientific">Rosa chinensis</name>
    <name type="common">China rose</name>
    <dbReference type="NCBI Taxonomy" id="74649"/>
    <lineage>
        <taxon>Eukaryota</taxon>
        <taxon>Viridiplantae</taxon>
        <taxon>Streptophyta</taxon>
        <taxon>Embryophyta</taxon>
        <taxon>Tracheophyta</taxon>
        <taxon>Spermatophyta</taxon>
        <taxon>Magnoliopsida</taxon>
        <taxon>eudicotyledons</taxon>
        <taxon>Gunneridae</taxon>
        <taxon>Pentapetalae</taxon>
        <taxon>rosids</taxon>
        <taxon>fabids</taxon>
        <taxon>Rosales</taxon>
        <taxon>Rosaceae</taxon>
        <taxon>Rosoideae</taxon>
        <taxon>Rosoideae incertae sedis</taxon>
        <taxon>Rosa</taxon>
    </lineage>
</organism>
<evidence type="ECO:0000256" key="3">
    <source>
        <dbReference type="ARBA" id="ARBA00012476"/>
    </source>
</evidence>
<dbReference type="AlphaFoldDB" id="A0A2P6RXX3"/>
<evidence type="ECO:0000313" key="12">
    <source>
        <dbReference type="Proteomes" id="UP000238479"/>
    </source>
</evidence>
<dbReference type="GO" id="GO:0016020">
    <property type="term" value="C:membrane"/>
    <property type="evidence" value="ECO:0007669"/>
    <property type="project" value="UniProtKB-SubCell"/>
</dbReference>
<dbReference type="Gramene" id="PRQ51277">
    <property type="protein sequence ID" value="PRQ51277"/>
    <property type="gene ID" value="RchiOBHm_Chr2g0142631"/>
</dbReference>
<evidence type="ECO:0000256" key="9">
    <source>
        <dbReference type="ARBA" id="ARBA00022989"/>
    </source>
</evidence>
<evidence type="ECO:0000256" key="8">
    <source>
        <dbReference type="ARBA" id="ARBA00022967"/>
    </source>
</evidence>
<keyword evidence="7" id="KW-0460">Magnesium</keyword>
<keyword evidence="9" id="KW-1133">Transmembrane helix</keyword>
<gene>
    <name evidence="11" type="ORF">RchiOBHm_Chr2g0142631</name>
</gene>
<dbReference type="FunFam" id="3.40.1110.10:FF:000005">
    <property type="entry name" value="Plasma membrane ATPase"/>
    <property type="match status" value="1"/>
</dbReference>
<dbReference type="InterPro" id="IPR023214">
    <property type="entry name" value="HAD_sf"/>
</dbReference>